<keyword evidence="1" id="KW-1133">Transmembrane helix</keyword>
<name>A0A1G7MR87_9FIRM</name>
<feature type="transmembrane region" description="Helical" evidence="1">
    <location>
        <begin position="74"/>
        <end position="97"/>
    </location>
</feature>
<dbReference type="OrthoDB" id="4921038at2"/>
<feature type="transmembrane region" description="Helical" evidence="1">
    <location>
        <begin position="12"/>
        <end position="31"/>
    </location>
</feature>
<keyword evidence="1" id="KW-0739">Sodium transport</keyword>
<keyword evidence="1" id="KW-0915">Sodium</keyword>
<keyword evidence="1" id="KW-0472">Membrane</keyword>
<dbReference type="RefSeq" id="WP_093690936.1">
    <property type="nucleotide sequence ID" value="NZ_FNBU01000019.1"/>
</dbReference>
<gene>
    <name evidence="3" type="ORF">SAMN05660235_02261</name>
</gene>
<keyword evidence="1" id="KW-1003">Cell membrane</keyword>
<dbReference type="PANTHER" id="PTHR36178:SF1">
    <property type="entry name" value="SODIUM_GLUTAMATE SYMPORTER"/>
    <property type="match status" value="1"/>
</dbReference>
<keyword evidence="1" id="KW-0812">Transmembrane</keyword>
<evidence type="ECO:0000256" key="2">
    <source>
        <dbReference type="NCBIfam" id="TIGR00210"/>
    </source>
</evidence>
<keyword evidence="1" id="KW-0769">Symport</keyword>
<evidence type="ECO:0000313" key="4">
    <source>
        <dbReference type="Proteomes" id="UP000243333"/>
    </source>
</evidence>
<evidence type="ECO:0000313" key="3">
    <source>
        <dbReference type="EMBL" id="SDF64234.1"/>
    </source>
</evidence>
<feature type="transmembrane region" description="Helical" evidence="1">
    <location>
        <begin position="230"/>
        <end position="248"/>
    </location>
</feature>
<feature type="transmembrane region" description="Helical" evidence="1">
    <location>
        <begin position="43"/>
        <end position="62"/>
    </location>
</feature>
<comment type="subcellular location">
    <subcellularLocation>
        <location evidence="1">Cell membrane</location>
        <topology evidence="1">Multi-pass membrane protein</topology>
    </subcellularLocation>
</comment>
<proteinExistence type="inferred from homology"/>
<feature type="transmembrane region" description="Helical" evidence="1">
    <location>
        <begin position="316"/>
        <end position="339"/>
    </location>
</feature>
<comment type="function">
    <text evidence="1">Catalyzes the sodium-dependent transport of glutamate.</text>
</comment>
<dbReference type="Proteomes" id="UP000243333">
    <property type="component" value="Unassembled WGS sequence"/>
</dbReference>
<feature type="transmembrane region" description="Helical" evidence="1">
    <location>
        <begin position="380"/>
        <end position="403"/>
    </location>
</feature>
<comment type="similarity">
    <text evidence="1">Belongs to the glutamate:Na(+) symporter (ESS) (TC 2.A.27) family.</text>
</comment>
<dbReference type="Pfam" id="PF03616">
    <property type="entry name" value="Glt_symporter"/>
    <property type="match status" value="1"/>
</dbReference>
<reference evidence="4" key="1">
    <citation type="submission" date="2016-10" db="EMBL/GenBank/DDBJ databases">
        <authorList>
            <person name="Varghese N."/>
            <person name="Submissions S."/>
        </authorList>
    </citation>
    <scope>NUCLEOTIDE SEQUENCE [LARGE SCALE GENOMIC DNA]</scope>
    <source>
        <strain evidence="4">DSM 23256</strain>
    </source>
</reference>
<accession>A0A1G7MR87</accession>
<dbReference type="PANTHER" id="PTHR36178">
    <property type="entry name" value="SLR0625 PROTEIN"/>
    <property type="match status" value="1"/>
</dbReference>
<keyword evidence="1" id="KW-0029">Amino-acid transport</keyword>
<keyword evidence="4" id="KW-1185">Reference proteome</keyword>
<keyword evidence="1" id="KW-0813">Transport</keyword>
<protein>
    <recommendedName>
        <fullName evidence="1 2">Sodium/glutamate symporter</fullName>
    </recommendedName>
</protein>
<evidence type="ECO:0000256" key="1">
    <source>
        <dbReference type="HAMAP-Rule" id="MF_02062"/>
    </source>
</evidence>
<feature type="transmembrane region" description="Helical" evidence="1">
    <location>
        <begin position="104"/>
        <end position="125"/>
    </location>
</feature>
<dbReference type="GO" id="GO:0015501">
    <property type="term" value="F:glutamate:sodium symporter activity"/>
    <property type="evidence" value="ECO:0007669"/>
    <property type="project" value="UniProtKB-UniRule"/>
</dbReference>
<dbReference type="GO" id="GO:0015813">
    <property type="term" value="P:L-glutamate transmembrane transport"/>
    <property type="evidence" value="ECO:0007669"/>
    <property type="project" value="UniProtKB-UniRule"/>
</dbReference>
<dbReference type="AlphaFoldDB" id="A0A1G7MR87"/>
<feature type="transmembrane region" description="Helical" evidence="1">
    <location>
        <begin position="255"/>
        <end position="272"/>
    </location>
</feature>
<dbReference type="HAMAP" id="MF_02062">
    <property type="entry name" value="GltS"/>
    <property type="match status" value="1"/>
</dbReference>
<dbReference type="InterPro" id="IPR004445">
    <property type="entry name" value="GltS"/>
</dbReference>
<dbReference type="EMBL" id="FNBU01000019">
    <property type="protein sequence ID" value="SDF64234.1"/>
    <property type="molecule type" value="Genomic_DNA"/>
</dbReference>
<sequence>METKVVNGLLILKLNMIQTVALAIIVYYLGATIRRRIPLLMRFSIPAPVVGGLLFASLATFLRTQGILGFELDSTMQTALMIMFFTTIGMGASVMLLKRGGLPLIIFFVLAVVLAVLQNVIGIVLAKATGIHPLFGIIGGAVTLMGGLGTGGAFGPLFESWGVTGATTAAIACATFGMVAGSLMGGPFGETLIKKYNIATPAQQGIRVDAAATAVQETENTVDGATLMKALGFILAAMGIGSIVSFYLNKAGITLPAYIGAMIVAAVIRNIGDISKSYEINEGAVEIISDISLAVYLTMAINGLKLWELINLALPLTIILIGQCILMLLFCWLLVYFIMGRDYEAVQLSVGMVGFGMGATPNALVNMAALSEKYGPAPKAFLIVPLIGAFLIDFANALIITGMGNMFR</sequence>
<keyword evidence="1" id="KW-0406">Ion transport</keyword>
<feature type="transmembrane region" description="Helical" evidence="1">
    <location>
        <begin position="345"/>
        <end position="368"/>
    </location>
</feature>
<dbReference type="GO" id="GO:0005886">
    <property type="term" value="C:plasma membrane"/>
    <property type="evidence" value="ECO:0007669"/>
    <property type="project" value="UniProtKB-SubCell"/>
</dbReference>
<organism evidence="3 4">
    <name type="scientific">Sporolituus thermophilus DSM 23256</name>
    <dbReference type="NCBI Taxonomy" id="1123285"/>
    <lineage>
        <taxon>Bacteria</taxon>
        <taxon>Bacillati</taxon>
        <taxon>Bacillota</taxon>
        <taxon>Negativicutes</taxon>
        <taxon>Selenomonadales</taxon>
        <taxon>Sporomusaceae</taxon>
        <taxon>Sporolituus</taxon>
    </lineage>
</organism>
<feature type="transmembrane region" description="Helical" evidence="1">
    <location>
        <begin position="131"/>
        <end position="154"/>
    </location>
</feature>
<feature type="transmembrane region" description="Helical" evidence="1">
    <location>
        <begin position="161"/>
        <end position="184"/>
    </location>
</feature>
<dbReference type="NCBIfam" id="TIGR00210">
    <property type="entry name" value="gltS"/>
    <property type="match status" value="1"/>
</dbReference>